<dbReference type="GO" id="GO:0030672">
    <property type="term" value="C:synaptic vesicle membrane"/>
    <property type="evidence" value="ECO:0007669"/>
    <property type="project" value="UniProtKB-SubCell"/>
</dbReference>
<dbReference type="InterPro" id="IPR020846">
    <property type="entry name" value="MFS_dom"/>
</dbReference>
<evidence type="ECO:0000256" key="14">
    <source>
        <dbReference type="ARBA" id="ARBA00038707"/>
    </source>
</evidence>
<evidence type="ECO:0000256" key="6">
    <source>
        <dbReference type="ARBA" id="ARBA00022775"/>
    </source>
</evidence>
<proteinExistence type="inferred from homology"/>
<dbReference type="Gene3D" id="1.20.1250.20">
    <property type="entry name" value="MFS general substrate transporter like domains"/>
    <property type="match status" value="1"/>
</dbReference>
<reference evidence="19" key="3">
    <citation type="submission" date="2025-08" db="UniProtKB">
        <authorList>
            <consortium name="Ensembl"/>
        </authorList>
    </citation>
    <scope>IDENTIFICATION</scope>
</reference>
<evidence type="ECO:0000256" key="8">
    <source>
        <dbReference type="ARBA" id="ARBA00023018"/>
    </source>
</evidence>
<keyword evidence="8" id="KW-0770">Synapse</keyword>
<keyword evidence="9 17" id="KW-0472">Membrane</keyword>
<evidence type="ECO:0000256" key="3">
    <source>
        <dbReference type="ARBA" id="ARBA00022448"/>
    </source>
</evidence>
<keyword evidence="6" id="KW-0532">Neurotransmitter transport</keyword>
<dbReference type="AlphaFoldDB" id="A0A6Q2XB96"/>
<reference evidence="20" key="1">
    <citation type="journal article" date="2014" name="PLoS ONE">
        <title>The genome and linkage map of the northern pike (Esox lucius): conserved synteny revealed between the salmonid sister group and the Neoteleostei.</title>
        <authorList>
            <person name="Rondeau E.B."/>
            <person name="Minkley D.R."/>
            <person name="Leong J.S."/>
            <person name="Messmer A.M."/>
            <person name="Jantzen J.R."/>
            <person name="von Schalburg K.R."/>
            <person name="Lemon C."/>
            <person name="Bird N.H."/>
            <person name="Koop B.F."/>
        </authorList>
    </citation>
    <scope>NUCLEOTIDE SEQUENCE</scope>
</reference>
<feature type="transmembrane region" description="Helical" evidence="17">
    <location>
        <begin position="204"/>
        <end position="222"/>
    </location>
</feature>
<dbReference type="GeneTree" id="ENSGT00950000182940"/>
<dbReference type="InterPro" id="IPR022308">
    <property type="entry name" value="SV2"/>
</dbReference>
<evidence type="ECO:0000256" key="9">
    <source>
        <dbReference type="ARBA" id="ARBA00023136"/>
    </source>
</evidence>
<evidence type="ECO:0000256" key="1">
    <source>
        <dbReference type="ARBA" id="ARBA00004644"/>
    </source>
</evidence>
<protein>
    <recommendedName>
        <fullName evidence="15">Synaptic vesicle glycoprotein 2A</fullName>
    </recommendedName>
</protein>
<evidence type="ECO:0000256" key="15">
    <source>
        <dbReference type="ARBA" id="ARBA00040802"/>
    </source>
</evidence>
<dbReference type="GO" id="GO:0006836">
    <property type="term" value="P:neurotransmitter transport"/>
    <property type="evidence" value="ECO:0007669"/>
    <property type="project" value="UniProtKB-KW"/>
</dbReference>
<comment type="function">
    <text evidence="13">Plays a role in the control of regulated secretion in neural and endocrine cells, enhancing selectively low-frequency neurotransmission. Positively regulates vesicle fusion by maintaining the readily releasable pool of secretory vesicles.</text>
</comment>
<keyword evidence="4" id="KW-0597">Phosphoprotein</keyword>
<feature type="compositionally biased region" description="Gly residues" evidence="16">
    <location>
        <begin position="60"/>
        <end position="69"/>
    </location>
</feature>
<dbReference type="FunFam" id="1.20.1250.20:FF:000014">
    <property type="entry name" value="synaptic vesicle glycoprotein 2A"/>
    <property type="match status" value="1"/>
</dbReference>
<dbReference type="PANTHER" id="PTHR23511:SF11">
    <property type="entry name" value="SYNAPTIC VESICLE GLYCOPROTEIN 2A"/>
    <property type="match status" value="1"/>
</dbReference>
<feature type="transmembrane region" description="Helical" evidence="17">
    <location>
        <begin position="446"/>
        <end position="466"/>
    </location>
</feature>
<evidence type="ECO:0000256" key="4">
    <source>
        <dbReference type="ARBA" id="ARBA00022553"/>
    </source>
</evidence>
<evidence type="ECO:0000256" key="16">
    <source>
        <dbReference type="SAM" id="MobiDB-lite"/>
    </source>
</evidence>
<comment type="similarity">
    <text evidence="2">Belongs to the major facilitator superfamily.</text>
</comment>
<dbReference type="Bgee" id="ENSELUG00000012851">
    <property type="expression patterns" value="Expressed in brain and 4 other cell types or tissues"/>
</dbReference>
<dbReference type="SUPFAM" id="SSF103473">
    <property type="entry name" value="MFS general substrate transporter"/>
    <property type="match status" value="1"/>
</dbReference>
<comment type="subunit">
    <text evidence="14">Interacts with SYT1/synaptotagmin-1 in a calcium-dependent manner. Binds the adapter protein complex AP-2.</text>
</comment>
<name>A0A6Q2XB96_ESOLU</name>
<dbReference type="GO" id="GO:0043005">
    <property type="term" value="C:neuron projection"/>
    <property type="evidence" value="ECO:0007669"/>
    <property type="project" value="TreeGrafter"/>
</dbReference>
<dbReference type="InterPro" id="IPR005828">
    <property type="entry name" value="MFS_sugar_transport-like"/>
</dbReference>
<keyword evidence="3" id="KW-0813">Transport</keyword>
<evidence type="ECO:0000256" key="7">
    <source>
        <dbReference type="ARBA" id="ARBA00022989"/>
    </source>
</evidence>
<feature type="compositionally biased region" description="Basic and acidic residues" evidence="16">
    <location>
        <begin position="32"/>
        <end position="49"/>
    </location>
</feature>
<keyword evidence="7 17" id="KW-1133">Transmembrane helix</keyword>
<feature type="transmembrane region" description="Helical" evidence="17">
    <location>
        <begin position="334"/>
        <end position="353"/>
    </location>
</feature>
<evidence type="ECO:0000259" key="18">
    <source>
        <dbReference type="PROSITE" id="PS50850"/>
    </source>
</evidence>
<dbReference type="Pfam" id="PF00083">
    <property type="entry name" value="Sugar_tr"/>
    <property type="match status" value="1"/>
</dbReference>
<feature type="transmembrane region" description="Helical" evidence="17">
    <location>
        <begin position="261"/>
        <end position="280"/>
    </location>
</feature>
<evidence type="ECO:0000256" key="2">
    <source>
        <dbReference type="ARBA" id="ARBA00008335"/>
    </source>
</evidence>
<dbReference type="Ensembl" id="ENSELUT00000082570.2">
    <property type="protein sequence ID" value="ENSELUP00000051279.2"/>
    <property type="gene ID" value="ENSELUG00000012851.3"/>
</dbReference>
<dbReference type="NCBIfam" id="TIGR01299">
    <property type="entry name" value="synapt_SV2"/>
    <property type="match status" value="1"/>
</dbReference>
<dbReference type="InterPro" id="IPR036259">
    <property type="entry name" value="MFS_trans_sf"/>
</dbReference>
<keyword evidence="5 17" id="KW-0812">Transmembrane</keyword>
<gene>
    <name evidence="19" type="primary">SV2A</name>
</gene>
<evidence type="ECO:0000313" key="20">
    <source>
        <dbReference type="Proteomes" id="UP000265140"/>
    </source>
</evidence>
<dbReference type="PANTHER" id="PTHR23511">
    <property type="entry name" value="SYNAPTIC VESICLE GLYCOPROTEIN 2"/>
    <property type="match status" value="1"/>
</dbReference>
<keyword evidence="20" id="KW-1185">Reference proteome</keyword>
<evidence type="ECO:0000256" key="12">
    <source>
        <dbReference type="ARBA" id="ARBA00034106"/>
    </source>
</evidence>
<dbReference type="GO" id="GO:0022857">
    <property type="term" value="F:transmembrane transporter activity"/>
    <property type="evidence" value="ECO:0007669"/>
    <property type="project" value="InterPro"/>
</dbReference>
<feature type="transmembrane region" description="Helical" evidence="17">
    <location>
        <begin position="292"/>
        <end position="314"/>
    </location>
</feature>
<feature type="transmembrane region" description="Helical" evidence="17">
    <location>
        <begin position="165"/>
        <end position="192"/>
    </location>
</feature>
<dbReference type="Proteomes" id="UP000265140">
    <property type="component" value="Chromosome 10"/>
</dbReference>
<organism evidence="19 20">
    <name type="scientific">Esox lucius</name>
    <name type="common">Northern pike</name>
    <dbReference type="NCBI Taxonomy" id="8010"/>
    <lineage>
        <taxon>Eukaryota</taxon>
        <taxon>Metazoa</taxon>
        <taxon>Chordata</taxon>
        <taxon>Craniata</taxon>
        <taxon>Vertebrata</taxon>
        <taxon>Euteleostomi</taxon>
        <taxon>Actinopterygii</taxon>
        <taxon>Neopterygii</taxon>
        <taxon>Teleostei</taxon>
        <taxon>Protacanthopterygii</taxon>
        <taxon>Esociformes</taxon>
        <taxon>Esocidae</taxon>
        <taxon>Esox</taxon>
    </lineage>
</organism>
<keyword evidence="11" id="KW-0968">Cytoplasmic vesicle</keyword>
<evidence type="ECO:0000256" key="5">
    <source>
        <dbReference type="ARBA" id="ARBA00022692"/>
    </source>
</evidence>
<evidence type="ECO:0000313" key="19">
    <source>
        <dbReference type="Ensembl" id="ENSELUP00000051279.2"/>
    </source>
</evidence>
<dbReference type="GO" id="GO:0007268">
    <property type="term" value="P:chemical synaptic transmission"/>
    <property type="evidence" value="ECO:0007669"/>
    <property type="project" value="InterPro"/>
</dbReference>
<feature type="compositionally biased region" description="Basic and acidic residues" evidence="16">
    <location>
        <begin position="80"/>
        <end position="89"/>
    </location>
</feature>
<dbReference type="InterPro" id="IPR005829">
    <property type="entry name" value="Sugar_transporter_CS"/>
</dbReference>
<accession>A0A6Q2XB96</accession>
<keyword evidence="10" id="KW-0966">Cell projection</keyword>
<sequence length="521" mass="58908">MEDSYQNKTAFIKGAKDIAKEVKRQAAKKVGRGVDKMTDEYSKRSYSRFEEDDDDDYPGVPGGQDGGYYRGDSQAANDDEGGHSDSTEGHDEDDEIYEGEYQGIPRDGSGKAVDGLAGVGSPTGRDGQNFRDMAQFEGERRKDQEELAQQYESILQECGHGKFQWTLYFVLGLALMADGVEIFVVGFVLPSAEKDMCLSEESKGMLGLIVYLGMMVGAFVWGGLADRIGRRQSLLICLSINSVFSFFSSFVQGYSTFLFCRLLSGVGIGGSIPIVFSYYSEFLAQEKRGEHLSWLCMFWMIGGIYASAMAWAIIPHYGWSFQMGSAYQFHSWRVFVLVCAFPSVAAIASLTTMPESPRFYLENGKHDEGWMILKQVHDTNMRAKGHPEKVFSVTTIKTVKQMDELVDMGGDISTLRRYKLKLTSLFQQVRSNFLAIFNPEYRRTTFMMMAVWFTMSFSYYGLTVWFPDMIKYIQKQEYASRTKVFTKERVEHVTFNFTLENQVHPCSADPLELVCYTSSSV</sequence>
<feature type="transmembrane region" description="Helical" evidence="17">
    <location>
        <begin position="234"/>
        <end position="255"/>
    </location>
</feature>
<dbReference type="PROSITE" id="PS00217">
    <property type="entry name" value="SUGAR_TRANSPORT_2"/>
    <property type="match status" value="1"/>
</dbReference>
<reference evidence="19" key="2">
    <citation type="submission" date="2020-02" db="EMBL/GenBank/DDBJ databases">
        <title>Esox lucius (northern pike) genome, fEsoLuc1, primary haplotype.</title>
        <authorList>
            <person name="Myers G."/>
            <person name="Karagic N."/>
            <person name="Meyer A."/>
            <person name="Pippel M."/>
            <person name="Reichard M."/>
            <person name="Winkler S."/>
            <person name="Tracey A."/>
            <person name="Sims Y."/>
            <person name="Howe K."/>
            <person name="Rhie A."/>
            <person name="Formenti G."/>
            <person name="Durbin R."/>
            <person name="Fedrigo O."/>
            <person name="Jarvis E.D."/>
        </authorList>
    </citation>
    <scope>NUCLEOTIDE SEQUENCE [LARGE SCALE GENOMIC DNA]</scope>
</reference>
<dbReference type="PROSITE" id="PS50850">
    <property type="entry name" value="MFS"/>
    <property type="match status" value="1"/>
</dbReference>
<evidence type="ECO:0000256" key="11">
    <source>
        <dbReference type="ARBA" id="ARBA00023329"/>
    </source>
</evidence>
<reference evidence="19" key="4">
    <citation type="submission" date="2025-09" db="UniProtKB">
        <authorList>
            <consortium name="Ensembl"/>
        </authorList>
    </citation>
    <scope>IDENTIFICATION</scope>
</reference>
<feature type="region of interest" description="Disordered" evidence="16">
    <location>
        <begin position="23"/>
        <end position="130"/>
    </location>
</feature>
<feature type="domain" description="Major facilitator superfamily (MFS) profile" evidence="18">
    <location>
        <begin position="167"/>
        <end position="521"/>
    </location>
</feature>
<evidence type="ECO:0000256" key="10">
    <source>
        <dbReference type="ARBA" id="ARBA00023273"/>
    </source>
</evidence>
<evidence type="ECO:0000256" key="17">
    <source>
        <dbReference type="SAM" id="Phobius"/>
    </source>
</evidence>
<evidence type="ECO:0000256" key="13">
    <source>
        <dbReference type="ARBA" id="ARBA00037074"/>
    </source>
</evidence>
<comment type="subcellular location">
    <subcellularLocation>
        <location evidence="1">Cytoplasmic vesicle</location>
        <location evidence="1">Secretory vesicle</location>
        <location evidence="1">Synaptic vesicle membrane</location>
        <topology evidence="1">Multi-pass membrane protein</topology>
    </subcellularLocation>
    <subcellularLocation>
        <location evidence="12">Presynapse</location>
    </subcellularLocation>
</comment>